<dbReference type="InterPro" id="IPR029058">
    <property type="entry name" value="AB_hydrolase_fold"/>
</dbReference>
<feature type="domain" description="AB hydrolase-1" evidence="1">
    <location>
        <begin position="37"/>
        <end position="144"/>
    </location>
</feature>
<dbReference type="InterPro" id="IPR050266">
    <property type="entry name" value="AB_hydrolase_sf"/>
</dbReference>
<dbReference type="Pfam" id="PF00561">
    <property type="entry name" value="Abhydrolase_1"/>
    <property type="match status" value="1"/>
</dbReference>
<keyword evidence="2" id="KW-0378">Hydrolase</keyword>
<dbReference type="Gene3D" id="3.40.50.1820">
    <property type="entry name" value="alpha/beta hydrolase"/>
    <property type="match status" value="1"/>
</dbReference>
<dbReference type="InterPro" id="IPR000073">
    <property type="entry name" value="AB_hydrolase_1"/>
</dbReference>
<proteinExistence type="predicted"/>
<dbReference type="GO" id="GO:0016787">
    <property type="term" value="F:hydrolase activity"/>
    <property type="evidence" value="ECO:0007669"/>
    <property type="project" value="UniProtKB-KW"/>
</dbReference>
<name>A0AAT9G759_9RICK</name>
<dbReference type="EMBL" id="AP029170">
    <property type="protein sequence ID" value="BFD45666.1"/>
    <property type="molecule type" value="Genomic_DNA"/>
</dbReference>
<protein>
    <submittedName>
        <fullName evidence="2">Alpha/beta hydrolase</fullName>
    </submittedName>
</protein>
<evidence type="ECO:0000313" key="2">
    <source>
        <dbReference type="EMBL" id="BFD45666.1"/>
    </source>
</evidence>
<reference evidence="2" key="1">
    <citation type="submission" date="2024-01" db="EMBL/GenBank/DDBJ databases">
        <title>Sequencing the genomes of a sandfly, Sergentomyia squamirostris, and its two endosymbionts.</title>
        <authorList>
            <person name="Itokawa K."/>
            <person name="Sanjoba C."/>
        </authorList>
    </citation>
    <scope>NUCLEOTIDE SEQUENCE</scope>
    <source>
        <strain evidence="2">RiSSQ</strain>
    </source>
</reference>
<sequence length="292" mass="33168">MIQKFIQVGPYINWLGSQYIPAHKIAYLEFGDPNNENVIICTHGLTRNAHDFDKIAMVLSDNFRVIAIDYPGRGDSDVFKTKKHYNYQVYVKDTVLFLKKLGINNCIWLGTSMGGIIGYVLASKYKELIKAMIINDVGPFIPASPLVKIGQYAGQTPSFVDLVSAKQHLKLIYSQFGISSEEDWDHLTKYSFIKIQDGKYKMNYDPAIVQGMNANANKPKNVDIWTIWNKIVCKLLVIHGAKSEILQQSTIEKMKETKDFDLFVVDYAGHVPSLMTDDQISYIKSWVNALKI</sequence>
<accession>A0AAT9G759</accession>
<dbReference type="GO" id="GO:0016020">
    <property type="term" value="C:membrane"/>
    <property type="evidence" value="ECO:0007669"/>
    <property type="project" value="TreeGrafter"/>
</dbReference>
<dbReference type="PRINTS" id="PR00111">
    <property type="entry name" value="ABHYDROLASE"/>
</dbReference>
<gene>
    <name evidence="2" type="ORF">DMENIID0002_03120</name>
</gene>
<dbReference type="SUPFAM" id="SSF53474">
    <property type="entry name" value="alpha/beta-Hydrolases"/>
    <property type="match status" value="1"/>
</dbReference>
<organism evidence="2">
    <name type="scientific">Candidatus Tisiphia endosymbiont of Sergentomyia squamirostris</name>
    <dbReference type="NCBI Taxonomy" id="3113639"/>
    <lineage>
        <taxon>Bacteria</taxon>
        <taxon>Pseudomonadati</taxon>
        <taxon>Pseudomonadota</taxon>
        <taxon>Alphaproteobacteria</taxon>
        <taxon>Rickettsiales</taxon>
        <taxon>Rickettsiaceae</taxon>
        <taxon>Rickettsieae</taxon>
        <taxon>Candidatus Tisiphia</taxon>
    </lineage>
</organism>
<dbReference type="AlphaFoldDB" id="A0AAT9G759"/>
<evidence type="ECO:0000259" key="1">
    <source>
        <dbReference type="Pfam" id="PF00561"/>
    </source>
</evidence>
<dbReference type="PANTHER" id="PTHR43798">
    <property type="entry name" value="MONOACYLGLYCEROL LIPASE"/>
    <property type="match status" value="1"/>
</dbReference>
<dbReference type="PANTHER" id="PTHR43798:SF33">
    <property type="entry name" value="HYDROLASE, PUTATIVE (AFU_ORTHOLOGUE AFUA_2G14860)-RELATED"/>
    <property type="match status" value="1"/>
</dbReference>